<dbReference type="GeneID" id="25786777"/>
<reference evidence="2 3" key="1">
    <citation type="journal article" date="2011" name="Genome Biol.">
        <title>Comparative genome sequence analysis underscores mycoparasitism as the ancestral life style of Trichoderma.</title>
        <authorList>
            <person name="Kubicek C.P."/>
            <person name="Herrera-Estrella A."/>
            <person name="Seidl-Seiboth V."/>
            <person name="Martinez D.A."/>
            <person name="Druzhinina I.S."/>
            <person name="Thon M."/>
            <person name="Zeilinger S."/>
            <person name="Casas-Flores S."/>
            <person name="Horwitz B.A."/>
            <person name="Mukherjee P.K."/>
            <person name="Mukherjee M."/>
            <person name="Kredics L."/>
            <person name="Alcaraz L.D."/>
            <person name="Aerts A."/>
            <person name="Antal Z."/>
            <person name="Atanasova L."/>
            <person name="Cervantes-Badillo M.G."/>
            <person name="Challacombe J."/>
            <person name="Chertkov O."/>
            <person name="McCluskey K."/>
            <person name="Coulpier F."/>
            <person name="Deshpande N."/>
            <person name="von Doehren H."/>
            <person name="Ebbole D.J."/>
            <person name="Esquivel-Naranjo E.U."/>
            <person name="Fekete E."/>
            <person name="Flipphi M."/>
            <person name="Glaser F."/>
            <person name="Gomez-Rodriguez E.Y."/>
            <person name="Gruber S."/>
            <person name="Han C."/>
            <person name="Henrissat B."/>
            <person name="Hermosa R."/>
            <person name="Hernandez-Onate M."/>
            <person name="Karaffa L."/>
            <person name="Kosti I."/>
            <person name="Le Crom S."/>
            <person name="Lindquist E."/>
            <person name="Lucas S."/>
            <person name="Luebeck M."/>
            <person name="Luebeck P.S."/>
            <person name="Margeot A."/>
            <person name="Metz B."/>
            <person name="Misra M."/>
            <person name="Nevalainen H."/>
            <person name="Omann M."/>
            <person name="Packer N."/>
            <person name="Perrone G."/>
            <person name="Uresti-Rivera E.E."/>
            <person name="Salamov A."/>
            <person name="Schmoll M."/>
            <person name="Seiboth B."/>
            <person name="Shapiro H."/>
            <person name="Sukno S."/>
            <person name="Tamayo-Ramos J.A."/>
            <person name="Tisch D."/>
            <person name="Wiest A."/>
            <person name="Wilkinson H.H."/>
            <person name="Zhang M."/>
            <person name="Coutinho P.M."/>
            <person name="Kenerley C.M."/>
            <person name="Monte E."/>
            <person name="Baker S.E."/>
            <person name="Grigoriev I.V."/>
        </authorList>
    </citation>
    <scope>NUCLEOTIDE SEQUENCE [LARGE SCALE GENOMIC DNA]</scope>
    <source>
        <strain evidence="3">Gv29-8 / FGSC 10586</strain>
    </source>
</reference>
<feature type="transmembrane region" description="Helical" evidence="1">
    <location>
        <begin position="93"/>
        <end position="114"/>
    </location>
</feature>
<keyword evidence="3" id="KW-1185">Reference proteome</keyword>
<dbReference type="Proteomes" id="UP000007115">
    <property type="component" value="Unassembled WGS sequence"/>
</dbReference>
<dbReference type="InParanoid" id="G9MP20"/>
<protein>
    <submittedName>
        <fullName evidence="2">Uncharacterized protein</fullName>
    </submittedName>
</protein>
<evidence type="ECO:0000313" key="2">
    <source>
        <dbReference type="EMBL" id="EHK23622.1"/>
    </source>
</evidence>
<proteinExistence type="predicted"/>
<keyword evidence="1" id="KW-0472">Membrane</keyword>
<dbReference type="HOGENOM" id="CLU_831737_0_0_1"/>
<dbReference type="VEuPathDB" id="FungiDB:TRIVIDRAFT_111109"/>
<keyword evidence="1" id="KW-1133">Transmembrane helix</keyword>
<feature type="transmembrane region" description="Helical" evidence="1">
    <location>
        <begin position="33"/>
        <end position="55"/>
    </location>
</feature>
<feature type="transmembrane region" description="Helical" evidence="1">
    <location>
        <begin position="234"/>
        <end position="259"/>
    </location>
</feature>
<keyword evidence="1" id="KW-0812">Transmembrane</keyword>
<accession>G9MP20</accession>
<dbReference type="RefSeq" id="XP_013957834.1">
    <property type="nucleotide sequence ID" value="XM_014102359.1"/>
</dbReference>
<organism evidence="2 3">
    <name type="scientific">Hypocrea virens (strain Gv29-8 / FGSC 10586)</name>
    <name type="common">Gliocladium virens</name>
    <name type="synonym">Trichoderma virens</name>
    <dbReference type="NCBI Taxonomy" id="413071"/>
    <lineage>
        <taxon>Eukaryota</taxon>
        <taxon>Fungi</taxon>
        <taxon>Dikarya</taxon>
        <taxon>Ascomycota</taxon>
        <taxon>Pezizomycotina</taxon>
        <taxon>Sordariomycetes</taxon>
        <taxon>Hypocreomycetidae</taxon>
        <taxon>Hypocreales</taxon>
        <taxon>Hypocreaceae</taxon>
        <taxon>Trichoderma</taxon>
    </lineage>
</organism>
<gene>
    <name evidence="2" type="ORF">TRIVIDRAFT_111109</name>
</gene>
<dbReference type="EMBL" id="ABDF02000005">
    <property type="protein sequence ID" value="EHK23622.1"/>
    <property type="molecule type" value="Genomic_DNA"/>
</dbReference>
<evidence type="ECO:0000313" key="3">
    <source>
        <dbReference type="Proteomes" id="UP000007115"/>
    </source>
</evidence>
<evidence type="ECO:0000256" key="1">
    <source>
        <dbReference type="SAM" id="Phobius"/>
    </source>
</evidence>
<sequence length="334" mass="37906">MAPRVILFLKDTFSTVLPLTATVWASIKALVGYAATVWASINTLVGYVATALRYAMHFLMKGWRHVLSLRIRSVAPQQSNSTSCDLRKGAWKVCGGILAVLTFIAGILALWISLGATRYAKWTSQKDFLLFCMDESTQKLSHDCQMTADFSLPAPPGFNDHTFGRRHEYNLGVLPNFAIGLYKSFEWRSTWTLSYLLSFSGSDCTPARKRFGEEHSTELLIPWLPMEQCRARNLIWFLMMVAFLAWHLLVISCMLWRWISLGAATLQSLGFDRYETIDIQNLHQDKKSDRSARRNPYYQGLLFGVMLASHGCFCSIVFMDAFDVSVEPMFGPYV</sequence>
<dbReference type="AlphaFoldDB" id="G9MP20"/>
<feature type="transmembrane region" description="Helical" evidence="1">
    <location>
        <begin position="297"/>
        <end position="319"/>
    </location>
</feature>
<name>G9MP20_HYPVG</name>
<comment type="caution">
    <text evidence="2">The sequence shown here is derived from an EMBL/GenBank/DDBJ whole genome shotgun (WGS) entry which is preliminary data.</text>
</comment>